<dbReference type="AlphaFoldDB" id="A0A6S7H232"/>
<protein>
    <submittedName>
        <fullName evidence="1">Uncharacterized protein</fullName>
    </submittedName>
</protein>
<comment type="caution">
    <text evidence="1">The sequence shown here is derived from an EMBL/GenBank/DDBJ whole genome shotgun (WGS) entry which is preliminary data.</text>
</comment>
<accession>A0A6S7H232</accession>
<dbReference type="Pfam" id="PF05380">
    <property type="entry name" value="Peptidase_A17"/>
    <property type="match status" value="1"/>
</dbReference>
<dbReference type="OrthoDB" id="5876180at2759"/>
<dbReference type="PANTHER" id="PTHR47331">
    <property type="entry name" value="PHD-TYPE DOMAIN-CONTAINING PROTEIN"/>
    <property type="match status" value="1"/>
</dbReference>
<dbReference type="EMBL" id="CACRXK020003249">
    <property type="protein sequence ID" value="CAB3998015.1"/>
    <property type="molecule type" value="Genomic_DNA"/>
</dbReference>
<organism evidence="1 2">
    <name type="scientific">Paramuricea clavata</name>
    <name type="common">Red gorgonian</name>
    <name type="synonym">Violescent sea-whip</name>
    <dbReference type="NCBI Taxonomy" id="317549"/>
    <lineage>
        <taxon>Eukaryota</taxon>
        <taxon>Metazoa</taxon>
        <taxon>Cnidaria</taxon>
        <taxon>Anthozoa</taxon>
        <taxon>Octocorallia</taxon>
        <taxon>Malacalcyonacea</taxon>
        <taxon>Plexauridae</taxon>
        <taxon>Paramuricea</taxon>
    </lineage>
</organism>
<proteinExistence type="predicted"/>
<gene>
    <name evidence="1" type="ORF">PACLA_8A072205</name>
</gene>
<dbReference type="Proteomes" id="UP001152795">
    <property type="component" value="Unassembled WGS sequence"/>
</dbReference>
<evidence type="ECO:0000313" key="2">
    <source>
        <dbReference type="Proteomes" id="UP001152795"/>
    </source>
</evidence>
<sequence>MPEAFIPIDVCYDGPVSPVAIRSCLGYSVFGRMGKEIEAQCSTACTSAVHNLSDIRIPRCFIVTKIPRESIELHMFSDASEVAYSASAYIRITDDQATRLQEIHEHTKFDQWRFVPGKLNPADDRSRGLPIEVFKAKCRWLSGPDFLHQSVDQWPCTTITKVLEDGEGDLTKQSCQNVVAVGNGLSELLKRFSSWSKLQK</sequence>
<dbReference type="InterPro" id="IPR008042">
    <property type="entry name" value="Retrotrans_Pao"/>
</dbReference>
<name>A0A6S7H232_PARCT</name>
<evidence type="ECO:0000313" key="1">
    <source>
        <dbReference type="EMBL" id="CAB3998015.1"/>
    </source>
</evidence>
<keyword evidence="2" id="KW-1185">Reference proteome</keyword>
<reference evidence="1" key="1">
    <citation type="submission" date="2020-04" db="EMBL/GenBank/DDBJ databases">
        <authorList>
            <person name="Alioto T."/>
            <person name="Alioto T."/>
            <person name="Gomez Garrido J."/>
        </authorList>
    </citation>
    <scope>NUCLEOTIDE SEQUENCE</scope>
    <source>
        <strain evidence="1">A484AB</strain>
    </source>
</reference>